<dbReference type="Proteomes" id="UP001066276">
    <property type="component" value="Chromosome 7"/>
</dbReference>
<proteinExistence type="predicted"/>
<accession>A0AAV7PPJ5</accession>
<comment type="caution">
    <text evidence="1">The sequence shown here is derived from an EMBL/GenBank/DDBJ whole genome shotgun (WGS) entry which is preliminary data.</text>
</comment>
<keyword evidence="2" id="KW-1185">Reference proteome</keyword>
<evidence type="ECO:0000313" key="2">
    <source>
        <dbReference type="Proteomes" id="UP001066276"/>
    </source>
</evidence>
<reference evidence="1" key="1">
    <citation type="journal article" date="2022" name="bioRxiv">
        <title>Sequencing and chromosome-scale assembly of the giantPleurodeles waltlgenome.</title>
        <authorList>
            <person name="Brown T."/>
            <person name="Elewa A."/>
            <person name="Iarovenko S."/>
            <person name="Subramanian E."/>
            <person name="Araus A.J."/>
            <person name="Petzold A."/>
            <person name="Susuki M."/>
            <person name="Suzuki K.-i.T."/>
            <person name="Hayashi T."/>
            <person name="Toyoda A."/>
            <person name="Oliveira C."/>
            <person name="Osipova E."/>
            <person name="Leigh N.D."/>
            <person name="Simon A."/>
            <person name="Yun M.H."/>
        </authorList>
    </citation>
    <scope>NUCLEOTIDE SEQUENCE</scope>
    <source>
        <strain evidence="1">20211129_DDA</strain>
        <tissue evidence="1">Liver</tissue>
    </source>
</reference>
<dbReference type="AlphaFoldDB" id="A0AAV7PPJ5"/>
<dbReference type="EMBL" id="JANPWB010000011">
    <property type="protein sequence ID" value="KAJ1130111.1"/>
    <property type="molecule type" value="Genomic_DNA"/>
</dbReference>
<name>A0AAV7PPJ5_PLEWA</name>
<evidence type="ECO:0000313" key="1">
    <source>
        <dbReference type="EMBL" id="KAJ1130111.1"/>
    </source>
</evidence>
<gene>
    <name evidence="1" type="ORF">NDU88_008467</name>
</gene>
<protein>
    <submittedName>
        <fullName evidence="1">Uncharacterized protein</fullName>
    </submittedName>
</protein>
<sequence>MEMVYQTPDDTLDVFDDEHAQKELEQEKAFSIQGSDSDIQSDMESQPLQSVQTAYDIRAPCVWERVWASLAGPVIARDLVLMQQAQTNVTPW</sequence>
<organism evidence="1 2">
    <name type="scientific">Pleurodeles waltl</name>
    <name type="common">Iberian ribbed newt</name>
    <dbReference type="NCBI Taxonomy" id="8319"/>
    <lineage>
        <taxon>Eukaryota</taxon>
        <taxon>Metazoa</taxon>
        <taxon>Chordata</taxon>
        <taxon>Craniata</taxon>
        <taxon>Vertebrata</taxon>
        <taxon>Euteleostomi</taxon>
        <taxon>Amphibia</taxon>
        <taxon>Batrachia</taxon>
        <taxon>Caudata</taxon>
        <taxon>Salamandroidea</taxon>
        <taxon>Salamandridae</taxon>
        <taxon>Pleurodelinae</taxon>
        <taxon>Pleurodeles</taxon>
    </lineage>
</organism>